<keyword evidence="2" id="KW-1185">Reference proteome</keyword>
<accession>A0A4R2I6M8</accession>
<organism evidence="1 2">
    <name type="scientific">Dokdonella fugitiva</name>
    <dbReference type="NCBI Taxonomy" id="328517"/>
    <lineage>
        <taxon>Bacteria</taxon>
        <taxon>Pseudomonadati</taxon>
        <taxon>Pseudomonadota</taxon>
        <taxon>Gammaproteobacteria</taxon>
        <taxon>Lysobacterales</taxon>
        <taxon>Rhodanobacteraceae</taxon>
        <taxon>Dokdonella</taxon>
    </lineage>
</organism>
<protein>
    <submittedName>
        <fullName evidence="1">Uncharacterized protein</fullName>
    </submittedName>
</protein>
<dbReference type="Proteomes" id="UP000294862">
    <property type="component" value="Unassembled WGS sequence"/>
</dbReference>
<name>A0A4R2I6M8_9GAMM</name>
<dbReference type="EMBL" id="SLWQ01000008">
    <property type="protein sequence ID" value="TCO38175.1"/>
    <property type="molecule type" value="Genomic_DNA"/>
</dbReference>
<gene>
    <name evidence="1" type="ORF">EV148_10811</name>
</gene>
<sequence length="100" mass="10733">MNSPSPHLSGWTVVATVEVADTEAITQFLPREAAEYRFVRAAASPQGYIWIDIQVDFGAGVEHASRIARTVLGELEGCGLTDFRIIAGRAYLALTSLAPA</sequence>
<comment type="caution">
    <text evidence="1">The sequence shown here is derived from an EMBL/GenBank/DDBJ whole genome shotgun (WGS) entry which is preliminary data.</text>
</comment>
<dbReference type="RefSeq" id="WP_131999276.1">
    <property type="nucleotide sequence ID" value="NZ_JACGXM010000014.1"/>
</dbReference>
<reference evidence="1 2" key="1">
    <citation type="journal article" date="2015" name="Stand. Genomic Sci.">
        <title>Genomic Encyclopedia of Bacterial and Archaeal Type Strains, Phase III: the genomes of soil and plant-associated and newly described type strains.</title>
        <authorList>
            <person name="Whitman W.B."/>
            <person name="Woyke T."/>
            <person name="Klenk H.P."/>
            <person name="Zhou Y."/>
            <person name="Lilburn T.G."/>
            <person name="Beck B.J."/>
            <person name="De Vos P."/>
            <person name="Vandamme P."/>
            <person name="Eisen J.A."/>
            <person name="Garrity G."/>
            <person name="Hugenholtz P."/>
            <person name="Kyrpides N.C."/>
        </authorList>
    </citation>
    <scope>NUCLEOTIDE SEQUENCE [LARGE SCALE GENOMIC DNA]</scope>
    <source>
        <strain evidence="1 2">A3</strain>
    </source>
</reference>
<evidence type="ECO:0000313" key="2">
    <source>
        <dbReference type="Proteomes" id="UP000294862"/>
    </source>
</evidence>
<dbReference type="OrthoDB" id="5963205at2"/>
<proteinExistence type="predicted"/>
<dbReference type="AlphaFoldDB" id="A0A4R2I6M8"/>
<evidence type="ECO:0000313" key="1">
    <source>
        <dbReference type="EMBL" id="TCO38175.1"/>
    </source>
</evidence>